<dbReference type="InterPro" id="IPR036875">
    <property type="entry name" value="Znf_CCHC_sf"/>
</dbReference>
<keyword evidence="2 4" id="KW-0863">Zinc-finger</keyword>
<dbReference type="EMBL" id="BSYO01000001">
    <property type="protein sequence ID" value="GMG98869.1"/>
    <property type="molecule type" value="Genomic_DNA"/>
</dbReference>
<feature type="domain" description="CCHC-type" evidence="5">
    <location>
        <begin position="256"/>
        <end position="270"/>
    </location>
</feature>
<gene>
    <name evidence="7" type="ORF">Nepgr_000709</name>
</gene>
<evidence type="ECO:0000256" key="1">
    <source>
        <dbReference type="ARBA" id="ARBA00022723"/>
    </source>
</evidence>
<comment type="caution">
    <text evidence="7">The sequence shown here is derived from an EMBL/GenBank/DDBJ whole genome shotgun (WGS) entry which is preliminary data.</text>
</comment>
<sequence length="312" mass="32720">MQKRNATPNAALTPFVDVEGDDDDVEFLSQIEAAEAQALSIKRRRVTLSSSTNAAAVSVSHSPGKLKEEKQLEVVEGAYTAALKGSKSLLWQSTFSASSASAGSGGGGGGGNSYGGKVGHWARDCDGSGASLAVGLALVERACPCGAGSCSVLTANTERNRGRKFYKCPLRQDNGGCGFFEWCDKTSATRSSAEERACYTVRQQLYPDPANQLSFQGTSGFTKSGAHNTSHGSSCRAFDMPDSNSKISGIGTGSSCFKCGKEGHWARDCPMPPPKLPANTIGKSSSSSDVCYKCGVPGHWARDCSQSQVTKR</sequence>
<dbReference type="AlphaFoldDB" id="A0AAD3P4W6"/>
<reference evidence="7" key="1">
    <citation type="submission" date="2023-05" db="EMBL/GenBank/DDBJ databases">
        <title>Nepenthes gracilis genome sequencing.</title>
        <authorList>
            <person name="Fukushima K."/>
        </authorList>
    </citation>
    <scope>NUCLEOTIDE SEQUENCE</scope>
    <source>
        <strain evidence="7">SING2019-196</strain>
    </source>
</reference>
<proteinExistence type="predicted"/>
<evidence type="ECO:0000256" key="2">
    <source>
        <dbReference type="ARBA" id="ARBA00022771"/>
    </source>
</evidence>
<keyword evidence="3" id="KW-0862">Zinc</keyword>
<evidence type="ECO:0000313" key="7">
    <source>
        <dbReference type="EMBL" id="GMG98869.1"/>
    </source>
</evidence>
<dbReference type="Pfam" id="PF06839">
    <property type="entry name" value="Zn_ribbon_GRF"/>
    <property type="match status" value="1"/>
</dbReference>
<feature type="domain" description="CCHC-type" evidence="5">
    <location>
        <begin position="291"/>
        <end position="306"/>
    </location>
</feature>
<evidence type="ECO:0000256" key="4">
    <source>
        <dbReference type="PROSITE-ProRule" id="PRU00047"/>
    </source>
</evidence>
<organism evidence="7 8">
    <name type="scientific">Nepenthes gracilis</name>
    <name type="common">Slender pitcher plant</name>
    <dbReference type="NCBI Taxonomy" id="150966"/>
    <lineage>
        <taxon>Eukaryota</taxon>
        <taxon>Viridiplantae</taxon>
        <taxon>Streptophyta</taxon>
        <taxon>Embryophyta</taxon>
        <taxon>Tracheophyta</taxon>
        <taxon>Spermatophyta</taxon>
        <taxon>Magnoliopsida</taxon>
        <taxon>eudicotyledons</taxon>
        <taxon>Gunneridae</taxon>
        <taxon>Pentapetalae</taxon>
        <taxon>Caryophyllales</taxon>
        <taxon>Nepenthaceae</taxon>
        <taxon>Nepenthes</taxon>
    </lineage>
</organism>
<dbReference type="PANTHER" id="PTHR33680:SF1">
    <property type="entry name" value="OS05G0489500 PROTEIN"/>
    <property type="match status" value="1"/>
</dbReference>
<name>A0AAD3P4W6_NEPGR</name>
<keyword evidence="1" id="KW-0479">Metal-binding</keyword>
<dbReference type="GO" id="GO:0003676">
    <property type="term" value="F:nucleic acid binding"/>
    <property type="evidence" value="ECO:0007669"/>
    <property type="project" value="InterPro"/>
</dbReference>
<evidence type="ECO:0000259" key="5">
    <source>
        <dbReference type="PROSITE" id="PS50158"/>
    </source>
</evidence>
<feature type="domain" description="GRF-type" evidence="6">
    <location>
        <begin position="143"/>
        <end position="186"/>
    </location>
</feature>
<evidence type="ECO:0000259" key="6">
    <source>
        <dbReference type="PROSITE" id="PS51999"/>
    </source>
</evidence>
<dbReference type="InterPro" id="IPR001878">
    <property type="entry name" value="Znf_CCHC"/>
</dbReference>
<dbReference type="Proteomes" id="UP001279734">
    <property type="component" value="Unassembled WGS sequence"/>
</dbReference>
<evidence type="ECO:0000313" key="8">
    <source>
        <dbReference type="Proteomes" id="UP001279734"/>
    </source>
</evidence>
<dbReference type="GO" id="GO:0008270">
    <property type="term" value="F:zinc ion binding"/>
    <property type="evidence" value="ECO:0007669"/>
    <property type="project" value="UniProtKB-KW"/>
</dbReference>
<keyword evidence="8" id="KW-1185">Reference proteome</keyword>
<dbReference type="SUPFAM" id="SSF57756">
    <property type="entry name" value="Retrovirus zinc finger-like domains"/>
    <property type="match status" value="1"/>
</dbReference>
<evidence type="ECO:0000256" key="3">
    <source>
        <dbReference type="ARBA" id="ARBA00022833"/>
    </source>
</evidence>
<dbReference type="PANTHER" id="PTHR33680">
    <property type="entry name" value="OS07G0190500 PROTEIN"/>
    <property type="match status" value="1"/>
</dbReference>
<dbReference type="PROSITE" id="PS50158">
    <property type="entry name" value="ZF_CCHC"/>
    <property type="match status" value="2"/>
</dbReference>
<dbReference type="Pfam" id="PF00098">
    <property type="entry name" value="zf-CCHC"/>
    <property type="match status" value="2"/>
</dbReference>
<dbReference type="SMART" id="SM00343">
    <property type="entry name" value="ZnF_C2HC"/>
    <property type="match status" value="3"/>
</dbReference>
<dbReference type="PROSITE" id="PS51999">
    <property type="entry name" value="ZF_GRF"/>
    <property type="match status" value="1"/>
</dbReference>
<accession>A0AAD3P4W6</accession>
<protein>
    <submittedName>
        <fullName evidence="7">Uncharacterized protein</fullName>
    </submittedName>
</protein>
<dbReference type="InterPro" id="IPR010666">
    <property type="entry name" value="Znf_GRF"/>
</dbReference>
<dbReference type="Gene3D" id="4.10.60.10">
    <property type="entry name" value="Zinc finger, CCHC-type"/>
    <property type="match status" value="2"/>
</dbReference>